<reference evidence="1" key="1">
    <citation type="submission" date="2016-12" db="EMBL/GenBank/DDBJ databases">
        <title>Discovery of methanogenic haloarchaea.</title>
        <authorList>
            <person name="Sorokin D.Y."/>
            <person name="Makarova K.S."/>
            <person name="Abbas B."/>
            <person name="Ferrer M."/>
            <person name="Golyshin P.N."/>
        </authorList>
    </citation>
    <scope>NUCLEOTIDE SEQUENCE [LARGE SCALE GENOMIC DNA]</scope>
    <source>
        <strain evidence="1">HMET1</strain>
    </source>
</reference>
<accession>A0A1Q6DW17</accession>
<dbReference type="AlphaFoldDB" id="A0A1Q6DW17"/>
<protein>
    <submittedName>
        <fullName evidence="1">Uncharacterized protein</fullName>
    </submittedName>
</protein>
<sequence>MSDKISEMKGATTLVVKKRKEDRVTLSRDPLLSLCARIFRNKKTQRRAKEFLLDVIERKEEGEPIASGEWKDYLEKWDISRSSFYSMRNQLISAGLLELRKGEYHPSTRFSMDLKDMAEWWETQVP</sequence>
<dbReference type="InParanoid" id="A0A1Q6DW17"/>
<organism evidence="1 2">
    <name type="scientific">Methanohalarchaeum thermophilum</name>
    <dbReference type="NCBI Taxonomy" id="1903181"/>
    <lineage>
        <taxon>Archaea</taxon>
        <taxon>Methanobacteriati</taxon>
        <taxon>Methanobacteriota</taxon>
        <taxon>Methanonatronarchaeia</taxon>
        <taxon>Methanonatronarchaeales</taxon>
        <taxon>Methanonatronarchaeaceae</taxon>
        <taxon>Candidatus Methanohalarchaeum</taxon>
    </lineage>
</organism>
<dbReference type="Proteomes" id="UP000185744">
    <property type="component" value="Unassembled WGS sequence"/>
</dbReference>
<name>A0A1Q6DW17_METT1</name>
<comment type="caution">
    <text evidence="1">The sequence shown here is derived from an EMBL/GenBank/DDBJ whole genome shotgun (WGS) entry which is preliminary data.</text>
</comment>
<keyword evidence="2" id="KW-1185">Reference proteome</keyword>
<evidence type="ECO:0000313" key="1">
    <source>
        <dbReference type="EMBL" id="OKY78554.1"/>
    </source>
</evidence>
<evidence type="ECO:0000313" key="2">
    <source>
        <dbReference type="Proteomes" id="UP000185744"/>
    </source>
</evidence>
<dbReference type="EMBL" id="MSDW01000001">
    <property type="protein sequence ID" value="OKY78554.1"/>
    <property type="molecule type" value="Genomic_DNA"/>
</dbReference>
<gene>
    <name evidence="1" type="ORF">BTN85_1051</name>
</gene>
<proteinExistence type="predicted"/>